<evidence type="ECO:0000313" key="1">
    <source>
        <dbReference type="EMBL" id="ETA79800.1"/>
    </source>
</evidence>
<dbReference type="InterPro" id="IPR021243">
    <property type="entry name" value="DUF2804"/>
</dbReference>
<dbReference type="Proteomes" id="UP000017747">
    <property type="component" value="Unassembled WGS sequence"/>
</dbReference>
<dbReference type="PANTHER" id="PTHR35868:SF3">
    <property type="entry name" value="DUF2804 DOMAIN-CONTAINING PROTEIN"/>
    <property type="match status" value="1"/>
</dbReference>
<protein>
    <recommendedName>
        <fullName evidence="3">DUF2804 domain-containing protein</fullName>
    </recommendedName>
</protein>
<organism evidence="1 2">
    <name type="scientific">Youngiibacter fragilis 232.1</name>
    <dbReference type="NCBI Taxonomy" id="994573"/>
    <lineage>
        <taxon>Bacteria</taxon>
        <taxon>Bacillati</taxon>
        <taxon>Bacillota</taxon>
        <taxon>Clostridia</taxon>
        <taxon>Eubacteriales</taxon>
        <taxon>Clostridiaceae</taxon>
        <taxon>Youngiibacter</taxon>
    </lineage>
</organism>
<evidence type="ECO:0008006" key="3">
    <source>
        <dbReference type="Google" id="ProtNLM"/>
    </source>
</evidence>
<dbReference type="EMBL" id="AXUN02000198">
    <property type="protein sequence ID" value="ETA79800.1"/>
    <property type="molecule type" value="Genomic_DNA"/>
</dbReference>
<evidence type="ECO:0000313" key="2">
    <source>
        <dbReference type="Proteomes" id="UP000017747"/>
    </source>
</evidence>
<sequence length="343" mass="39359">MAKPRPSIERELKKQVDLTRKNGSLNPKAIGWAREPLIKSAVTGSWLRKKKWNYWCIVSPEVLFSATVSNLDYIGMVFTYFLDRETMKFTEKTISKPFGKGCSMPENVNETVEYYDDDNLVAFYRMRTYTKIDVKCVDFGGQVLDVELNVTAPDEHETLNVVVPWTRWRYQFTSKQNCLRVEGHIKVGDRKYILKKEDSYATLDFGRGKWPYDSKWQWGTASGDTNGTNVGLNLGGTWTDGTGMTENGIVVDGKLTKIRENMEFGFDTSDRMKPWVIKSKDSDSVDLVFTPEYERVAKTKVLFLMSEVHQLMGTYSGHVTDYTGKRIEIESLYGSIEDHAAKW</sequence>
<dbReference type="AlphaFoldDB" id="V7I0P1"/>
<proteinExistence type="predicted"/>
<dbReference type="PATRIC" id="fig|994573.3.peg.2796"/>
<dbReference type="Pfam" id="PF10974">
    <property type="entry name" value="DUF2804"/>
    <property type="match status" value="1"/>
</dbReference>
<dbReference type="OrthoDB" id="9762066at2"/>
<comment type="caution">
    <text evidence="1">The sequence shown here is derived from an EMBL/GenBank/DDBJ whole genome shotgun (WGS) entry which is preliminary data.</text>
</comment>
<accession>V7I0P1</accession>
<dbReference type="PANTHER" id="PTHR35868">
    <property type="entry name" value="DUF2804 DOMAIN-CONTAINING PROTEIN-RELATED"/>
    <property type="match status" value="1"/>
</dbReference>
<name>V7I0P1_9CLOT</name>
<dbReference type="eggNOG" id="COG3250">
    <property type="taxonomic scope" value="Bacteria"/>
</dbReference>
<dbReference type="STRING" id="994573.T472_0214850"/>
<dbReference type="RefSeq" id="WP_023388428.1">
    <property type="nucleotide sequence ID" value="NZ_AXUN02000198.1"/>
</dbReference>
<reference evidence="1 2" key="1">
    <citation type="journal article" date="2014" name="Genome Announc.">
        <title>Genome Sequence of Youngiibacter fragilis, the Type Strain of the Genus Youngiibacter.</title>
        <authorList>
            <person name="Wawrik C.B."/>
            <person name="Callaghan A.V."/>
            <person name="Stamps B.W."/>
            <person name="Wawrik B."/>
        </authorList>
    </citation>
    <scope>NUCLEOTIDE SEQUENCE [LARGE SCALE GENOMIC DNA]</scope>
    <source>
        <strain evidence="1 2">232.1</strain>
    </source>
</reference>
<gene>
    <name evidence="1" type="ORF">T472_0214850</name>
</gene>
<keyword evidence="2" id="KW-1185">Reference proteome</keyword>